<dbReference type="AlphaFoldDB" id="L0A798"/>
<keyword evidence="9" id="KW-0762">Sugar transport</keyword>
<sequence length="293" mass="32552">MSKALGQPDRALAGKGRRSALPSMINWTVFLLLLAGALSMSAPFVWMISTSLKPAAEIFRYPPTLFTEQPQFGNYIRLFEVVPFARMMLNSLIVSISVTLLQLLVCSMAAFAFARLRFRGRETLFLLYLSALMIPSQVTLIPNFILVRNLGWIDSYAALILPFAFSSFGTFLLRQAFLTVPRELEEAARIDGATYAQVFWRVMLPLARPALGALGIFTFVAQWNNFLWPLITTTKPEMNTLTVGLSSLRGQYNTDWGLLMTGSVLAILPIFIVFIVGNRSFIKGITSGGFGGR</sequence>
<proteinExistence type="inferred from homology"/>
<keyword evidence="10" id="KW-1185">Reference proteome</keyword>
<evidence type="ECO:0000256" key="4">
    <source>
        <dbReference type="ARBA" id="ARBA00022692"/>
    </source>
</evidence>
<evidence type="ECO:0000256" key="3">
    <source>
        <dbReference type="ARBA" id="ARBA00022475"/>
    </source>
</evidence>
<dbReference type="EMBL" id="CP003383">
    <property type="protein sequence ID" value="AFZ69324.1"/>
    <property type="molecule type" value="Genomic_DNA"/>
</dbReference>
<feature type="domain" description="ABC transmembrane type-1" evidence="8">
    <location>
        <begin position="88"/>
        <end position="277"/>
    </location>
</feature>
<dbReference type="Gene3D" id="1.10.3720.10">
    <property type="entry name" value="MetI-like"/>
    <property type="match status" value="1"/>
</dbReference>
<evidence type="ECO:0000313" key="9">
    <source>
        <dbReference type="EMBL" id="AFZ69324.1"/>
    </source>
</evidence>
<dbReference type="Pfam" id="PF00528">
    <property type="entry name" value="BPD_transp_1"/>
    <property type="match status" value="1"/>
</dbReference>
<dbReference type="PANTHER" id="PTHR43744">
    <property type="entry name" value="ABC TRANSPORTER PERMEASE PROTEIN MG189-RELATED-RELATED"/>
    <property type="match status" value="1"/>
</dbReference>
<evidence type="ECO:0000256" key="5">
    <source>
        <dbReference type="ARBA" id="ARBA00022989"/>
    </source>
</evidence>
<keyword evidence="2 7" id="KW-0813">Transport</keyword>
<evidence type="ECO:0000256" key="2">
    <source>
        <dbReference type="ARBA" id="ARBA00022448"/>
    </source>
</evidence>
<evidence type="ECO:0000256" key="7">
    <source>
        <dbReference type="RuleBase" id="RU363032"/>
    </source>
</evidence>
<keyword evidence="5 7" id="KW-1133">Transmembrane helix</keyword>
<accession>L0A798</accession>
<name>L0A798_DEIPD</name>
<comment type="similarity">
    <text evidence="7">Belongs to the binding-protein-dependent transport system permease family.</text>
</comment>
<dbReference type="GO" id="GO:0005886">
    <property type="term" value="C:plasma membrane"/>
    <property type="evidence" value="ECO:0007669"/>
    <property type="project" value="UniProtKB-SubCell"/>
</dbReference>
<protein>
    <submittedName>
        <fullName evidence="9">ABC-type sugar transport system, permease component</fullName>
    </submittedName>
</protein>
<feature type="transmembrane region" description="Helical" evidence="7">
    <location>
        <begin position="256"/>
        <end position="277"/>
    </location>
</feature>
<dbReference type="KEGG" id="dpd:Deipe_3914"/>
<dbReference type="PROSITE" id="PS50928">
    <property type="entry name" value="ABC_TM1"/>
    <property type="match status" value="1"/>
</dbReference>
<feature type="transmembrane region" description="Helical" evidence="7">
    <location>
        <begin position="125"/>
        <end position="147"/>
    </location>
</feature>
<dbReference type="PANTHER" id="PTHR43744:SF12">
    <property type="entry name" value="ABC TRANSPORTER PERMEASE PROTEIN MG189-RELATED"/>
    <property type="match status" value="1"/>
</dbReference>
<dbReference type="PATRIC" id="fig|937777.3.peg.3931"/>
<feature type="transmembrane region" description="Helical" evidence="7">
    <location>
        <begin position="153"/>
        <end position="173"/>
    </location>
</feature>
<dbReference type="Proteomes" id="UP000010467">
    <property type="component" value="Plasmid pDEIPE01"/>
</dbReference>
<keyword evidence="3" id="KW-1003">Cell membrane</keyword>
<feature type="transmembrane region" description="Helical" evidence="7">
    <location>
        <begin position="92"/>
        <end position="113"/>
    </location>
</feature>
<keyword evidence="6 7" id="KW-0472">Membrane</keyword>
<keyword evidence="9" id="KW-0614">Plasmid</keyword>
<geneLocation type="plasmid" evidence="9 10">
    <name>pDEIPE01</name>
</geneLocation>
<gene>
    <name evidence="9" type="ordered locus">Deipe_3914</name>
</gene>
<dbReference type="CDD" id="cd06261">
    <property type="entry name" value="TM_PBP2"/>
    <property type="match status" value="1"/>
</dbReference>
<evidence type="ECO:0000256" key="1">
    <source>
        <dbReference type="ARBA" id="ARBA00004651"/>
    </source>
</evidence>
<dbReference type="SUPFAM" id="SSF161098">
    <property type="entry name" value="MetI-like"/>
    <property type="match status" value="1"/>
</dbReference>
<evidence type="ECO:0000256" key="6">
    <source>
        <dbReference type="ARBA" id="ARBA00023136"/>
    </source>
</evidence>
<dbReference type="InterPro" id="IPR035906">
    <property type="entry name" value="MetI-like_sf"/>
</dbReference>
<comment type="subcellular location">
    <subcellularLocation>
        <location evidence="1 7">Cell membrane</location>
        <topology evidence="1 7">Multi-pass membrane protein</topology>
    </subcellularLocation>
</comment>
<evidence type="ECO:0000313" key="10">
    <source>
        <dbReference type="Proteomes" id="UP000010467"/>
    </source>
</evidence>
<dbReference type="RefSeq" id="WP_015231226.1">
    <property type="nucleotide sequence ID" value="NC_019789.1"/>
</dbReference>
<feature type="transmembrane region" description="Helical" evidence="7">
    <location>
        <begin position="25"/>
        <end position="48"/>
    </location>
</feature>
<reference evidence="10" key="1">
    <citation type="submission" date="2012-03" db="EMBL/GenBank/DDBJ databases">
        <title>Complete sequence of plasmid 1 of Deinococcus peraridilitoris DSM 19664.</title>
        <authorList>
            <person name="Lucas S."/>
            <person name="Copeland A."/>
            <person name="Lapidus A."/>
            <person name="Glavina del Rio T."/>
            <person name="Dalin E."/>
            <person name="Tice H."/>
            <person name="Bruce D."/>
            <person name="Goodwin L."/>
            <person name="Pitluck S."/>
            <person name="Peters L."/>
            <person name="Mikhailova N."/>
            <person name="Lu M."/>
            <person name="Kyrpides N."/>
            <person name="Mavromatis K."/>
            <person name="Ivanova N."/>
            <person name="Brettin T."/>
            <person name="Detter J.C."/>
            <person name="Han C."/>
            <person name="Larimer F."/>
            <person name="Land M."/>
            <person name="Hauser L."/>
            <person name="Markowitz V."/>
            <person name="Cheng J.-F."/>
            <person name="Hugenholtz P."/>
            <person name="Woyke T."/>
            <person name="Wu D."/>
            <person name="Pukall R."/>
            <person name="Steenblock K."/>
            <person name="Brambilla E."/>
            <person name="Klenk H.-P."/>
            <person name="Eisen J.A."/>
        </authorList>
    </citation>
    <scope>NUCLEOTIDE SEQUENCE [LARGE SCALE GENOMIC DNA]</scope>
    <source>
        <strain evidence="10">DSM 19664 / LMG 22246 / CIP 109416 / KR-200</strain>
        <plasmid evidence="10">Plasmid pDEIPE01</plasmid>
    </source>
</reference>
<dbReference type="HOGENOM" id="CLU_016047_1_1_0"/>
<dbReference type="GO" id="GO:0055085">
    <property type="term" value="P:transmembrane transport"/>
    <property type="evidence" value="ECO:0007669"/>
    <property type="project" value="InterPro"/>
</dbReference>
<evidence type="ECO:0000259" key="8">
    <source>
        <dbReference type="PROSITE" id="PS50928"/>
    </source>
</evidence>
<organism evidence="9 10">
    <name type="scientific">Deinococcus peraridilitoris (strain DSM 19664 / LMG 22246 / CIP 109416 / KR-200)</name>
    <dbReference type="NCBI Taxonomy" id="937777"/>
    <lineage>
        <taxon>Bacteria</taxon>
        <taxon>Thermotogati</taxon>
        <taxon>Deinococcota</taxon>
        <taxon>Deinococci</taxon>
        <taxon>Deinococcales</taxon>
        <taxon>Deinococcaceae</taxon>
        <taxon>Deinococcus</taxon>
    </lineage>
</organism>
<keyword evidence="4 7" id="KW-0812">Transmembrane</keyword>
<dbReference type="InterPro" id="IPR000515">
    <property type="entry name" value="MetI-like"/>
</dbReference>